<keyword evidence="2" id="KW-1185">Reference proteome</keyword>
<organism evidence="1 2">
    <name type="scientific">Spiromyces aspiralis</name>
    <dbReference type="NCBI Taxonomy" id="68401"/>
    <lineage>
        <taxon>Eukaryota</taxon>
        <taxon>Fungi</taxon>
        <taxon>Fungi incertae sedis</taxon>
        <taxon>Zoopagomycota</taxon>
        <taxon>Kickxellomycotina</taxon>
        <taxon>Kickxellomycetes</taxon>
        <taxon>Kickxellales</taxon>
        <taxon>Kickxellaceae</taxon>
        <taxon>Spiromyces</taxon>
    </lineage>
</organism>
<comment type="caution">
    <text evidence="1">The sequence shown here is derived from an EMBL/GenBank/DDBJ whole genome shotgun (WGS) entry which is preliminary data.</text>
</comment>
<accession>A0ACC1HK61</accession>
<reference evidence="1" key="1">
    <citation type="submission" date="2022-06" db="EMBL/GenBank/DDBJ databases">
        <title>Phylogenomic reconstructions and comparative analyses of Kickxellomycotina fungi.</title>
        <authorList>
            <person name="Reynolds N.K."/>
            <person name="Stajich J.E."/>
            <person name="Barry K."/>
            <person name="Grigoriev I.V."/>
            <person name="Crous P."/>
            <person name="Smith M.E."/>
        </authorList>
    </citation>
    <scope>NUCLEOTIDE SEQUENCE</scope>
    <source>
        <strain evidence="1">RSA 2271</strain>
    </source>
</reference>
<evidence type="ECO:0000313" key="1">
    <source>
        <dbReference type="EMBL" id="KAJ1675627.1"/>
    </source>
</evidence>
<proteinExistence type="predicted"/>
<dbReference type="Proteomes" id="UP001145114">
    <property type="component" value="Unassembled WGS sequence"/>
</dbReference>
<sequence length="475" mass="53782">MPHQYVLHFAQAHTDFRLSELESLAKLEGISLCVLKDSHSPDSPFLVIELESNEQAKKLIQRGILIKNICELWAAADNYNELFGQVSAQPGRLAQYKTCSFKFNVSAFGKSLTETEKIEKINQFSFTGFEGPIDLKAPEEEFMLHEDYEETDTPSPPKRCPRRIYFGRLIGRSQRHQLIKKYTLKQRKYVGNTSMDAELSLIMANQALARPGTLIYDPFVGTGSLLMTCAEFGSFTVGSDIDGRQIRGTSGFRKGVNGIKASIEQYELGHRVLDGLVFDICRHPWRAVGSRTADSGWFDAIVTDPPYGVRAGAKRLGRKDGLVPENSFRIINGVENYKRGNYYPPTVPYEMEDVIVDLLEFAAIHLTVGGRLVYWVPTVTEEYQLEDIPTHPAFELVANSEQQFGSWSRRLVTMKKIRPWTHKDKLEHQDRVSAPDRRGRHGTITVSKSPAHRNFRERYFEGFIPRQSAGAGDAQ</sequence>
<gene>
    <name evidence="1" type="ORF">EV182_000894</name>
</gene>
<name>A0ACC1HK61_9FUNG</name>
<dbReference type="EMBL" id="JAMZIH010005224">
    <property type="protein sequence ID" value="KAJ1675627.1"/>
    <property type="molecule type" value="Genomic_DNA"/>
</dbReference>
<evidence type="ECO:0000313" key="2">
    <source>
        <dbReference type="Proteomes" id="UP001145114"/>
    </source>
</evidence>
<protein>
    <submittedName>
        <fullName evidence="1">Uncharacterized protein</fullName>
    </submittedName>
</protein>